<evidence type="ECO:0000256" key="1">
    <source>
        <dbReference type="SAM" id="Phobius"/>
    </source>
</evidence>
<dbReference type="AlphaFoldDB" id="A0A5S4HCL0"/>
<keyword evidence="1" id="KW-1133">Transmembrane helix</keyword>
<sequence>MYNGRNRPTKKRTLSPWQSLLVSVVVAGALAAWIIAELAPVRALQLSWRGLFGGVVIAAGIAFLIALVMKLRRDRSGSGR</sequence>
<protein>
    <submittedName>
        <fullName evidence="2">Uncharacterized protein</fullName>
    </submittedName>
</protein>
<dbReference type="RefSeq" id="WP_138632046.1">
    <property type="nucleotide sequence ID" value="NZ_JASWDG010000015.1"/>
</dbReference>
<organism evidence="2 3">
    <name type="scientific">Actinomadura geliboluensis</name>
    <dbReference type="NCBI Taxonomy" id="882440"/>
    <lineage>
        <taxon>Bacteria</taxon>
        <taxon>Bacillati</taxon>
        <taxon>Actinomycetota</taxon>
        <taxon>Actinomycetes</taxon>
        <taxon>Streptosporangiales</taxon>
        <taxon>Thermomonosporaceae</taxon>
        <taxon>Actinomadura</taxon>
    </lineage>
</organism>
<evidence type="ECO:0000313" key="2">
    <source>
        <dbReference type="EMBL" id="TMR42474.1"/>
    </source>
</evidence>
<keyword evidence="1" id="KW-0812">Transmembrane</keyword>
<proteinExistence type="predicted"/>
<gene>
    <name evidence="2" type="ORF">ETD96_00235</name>
</gene>
<dbReference type="Proteomes" id="UP000305238">
    <property type="component" value="Unassembled WGS sequence"/>
</dbReference>
<reference evidence="2 3" key="1">
    <citation type="submission" date="2019-05" db="EMBL/GenBank/DDBJ databases">
        <title>Draft genome sequence of Actinomadura geliboluensis A8036.</title>
        <authorList>
            <person name="Saricaoglu S."/>
            <person name="Isik K."/>
        </authorList>
    </citation>
    <scope>NUCLEOTIDE SEQUENCE [LARGE SCALE GENOMIC DNA]</scope>
    <source>
        <strain evidence="2 3">A8036</strain>
    </source>
</reference>
<keyword evidence="3" id="KW-1185">Reference proteome</keyword>
<feature type="transmembrane region" description="Helical" evidence="1">
    <location>
        <begin position="20"/>
        <end position="39"/>
    </location>
</feature>
<dbReference type="EMBL" id="VCKZ01000001">
    <property type="protein sequence ID" value="TMR42474.1"/>
    <property type="molecule type" value="Genomic_DNA"/>
</dbReference>
<comment type="caution">
    <text evidence="2">The sequence shown here is derived from an EMBL/GenBank/DDBJ whole genome shotgun (WGS) entry which is preliminary data.</text>
</comment>
<feature type="transmembrane region" description="Helical" evidence="1">
    <location>
        <begin position="51"/>
        <end position="71"/>
    </location>
</feature>
<accession>A0A5S4HCL0</accession>
<keyword evidence="1" id="KW-0472">Membrane</keyword>
<name>A0A5S4HCL0_9ACTN</name>
<evidence type="ECO:0000313" key="3">
    <source>
        <dbReference type="Proteomes" id="UP000305238"/>
    </source>
</evidence>